<name>S4XVS3_SORCE</name>
<dbReference type="AlphaFoldDB" id="S4XVS3"/>
<proteinExistence type="predicted"/>
<gene>
    <name evidence="1" type="ORF">SCE1572_24355</name>
</gene>
<evidence type="ECO:0000313" key="1">
    <source>
        <dbReference type="EMBL" id="AGP37342.1"/>
    </source>
</evidence>
<dbReference type="KEGG" id="scu:SCE1572_24355"/>
<organism evidence="1 2">
    <name type="scientific">Sorangium cellulosum So0157-2</name>
    <dbReference type="NCBI Taxonomy" id="1254432"/>
    <lineage>
        <taxon>Bacteria</taxon>
        <taxon>Pseudomonadati</taxon>
        <taxon>Myxococcota</taxon>
        <taxon>Polyangia</taxon>
        <taxon>Polyangiales</taxon>
        <taxon>Polyangiaceae</taxon>
        <taxon>Sorangium</taxon>
    </lineage>
</organism>
<dbReference type="Proteomes" id="UP000014803">
    <property type="component" value="Chromosome"/>
</dbReference>
<sequence>MEDACRRDVDIELVGALSAERPVRIGGDDAIGEQLIRSR</sequence>
<dbReference type="HOGENOM" id="CLU_3317142_0_0_7"/>
<accession>S4XVS3</accession>
<evidence type="ECO:0000313" key="2">
    <source>
        <dbReference type="Proteomes" id="UP000014803"/>
    </source>
</evidence>
<protein>
    <submittedName>
        <fullName evidence="1">Uncharacterized protein</fullName>
    </submittedName>
</protein>
<reference evidence="1 2" key="1">
    <citation type="journal article" date="2013" name="Sci. Rep.">
        <title>Extraordinary expansion of a Sorangium cellulosum genome from an alkaline milieu.</title>
        <authorList>
            <person name="Han K."/>
            <person name="Li Z.F."/>
            <person name="Peng R."/>
            <person name="Zhu L.P."/>
            <person name="Zhou T."/>
            <person name="Wang L.G."/>
            <person name="Li S.G."/>
            <person name="Zhang X.B."/>
            <person name="Hu W."/>
            <person name="Wu Z.H."/>
            <person name="Qin N."/>
            <person name="Li Y.Z."/>
        </authorList>
    </citation>
    <scope>NUCLEOTIDE SEQUENCE [LARGE SCALE GENOMIC DNA]</scope>
    <source>
        <strain evidence="1 2">So0157-2</strain>
    </source>
</reference>
<dbReference type="EMBL" id="CP003969">
    <property type="protein sequence ID" value="AGP37342.1"/>
    <property type="molecule type" value="Genomic_DNA"/>
</dbReference>